<reference evidence="2 3" key="1">
    <citation type="journal article" date="2012" name="BMC Genomics">
        <title>Sequencing the genome of Marssonina brunnea reveals fungus-poplar co-evolution.</title>
        <authorList>
            <person name="Zhu S."/>
            <person name="Cao Y.-Z."/>
            <person name="Jiang C."/>
            <person name="Tan B.-Y."/>
            <person name="Wang Z."/>
            <person name="Feng S."/>
            <person name="Zhang L."/>
            <person name="Su X.-H."/>
            <person name="Brejova B."/>
            <person name="Vinar T."/>
            <person name="Xu M."/>
            <person name="Wang M.-X."/>
            <person name="Zhang S.-G."/>
            <person name="Huang M.-R."/>
            <person name="Wu R."/>
            <person name="Zhou Y."/>
        </authorList>
    </citation>
    <scope>NUCLEOTIDE SEQUENCE [LARGE SCALE GENOMIC DNA]</scope>
    <source>
        <strain evidence="2 3">MB_m1</strain>
    </source>
</reference>
<dbReference type="OrthoDB" id="5428259at2759"/>
<feature type="compositionally biased region" description="Polar residues" evidence="1">
    <location>
        <begin position="31"/>
        <end position="40"/>
    </location>
</feature>
<gene>
    <name evidence="2" type="ORF">MBM_07540</name>
</gene>
<accession>K1WAK2</accession>
<organism evidence="2 3">
    <name type="scientific">Marssonina brunnea f. sp. multigermtubi (strain MB_m1)</name>
    <name type="common">Marssonina leaf spot fungus</name>
    <dbReference type="NCBI Taxonomy" id="1072389"/>
    <lineage>
        <taxon>Eukaryota</taxon>
        <taxon>Fungi</taxon>
        <taxon>Dikarya</taxon>
        <taxon>Ascomycota</taxon>
        <taxon>Pezizomycotina</taxon>
        <taxon>Leotiomycetes</taxon>
        <taxon>Helotiales</taxon>
        <taxon>Drepanopezizaceae</taxon>
        <taxon>Drepanopeziza</taxon>
    </lineage>
</organism>
<feature type="region of interest" description="Disordered" evidence="1">
    <location>
        <begin position="245"/>
        <end position="280"/>
    </location>
</feature>
<evidence type="ECO:0000313" key="3">
    <source>
        <dbReference type="Proteomes" id="UP000006753"/>
    </source>
</evidence>
<dbReference type="InParanoid" id="K1WAK2"/>
<feature type="compositionally biased region" description="Polar residues" evidence="1">
    <location>
        <begin position="292"/>
        <end position="310"/>
    </location>
</feature>
<evidence type="ECO:0000256" key="1">
    <source>
        <dbReference type="SAM" id="MobiDB-lite"/>
    </source>
</evidence>
<dbReference type="HOGENOM" id="CLU_512958_0_0_1"/>
<feature type="compositionally biased region" description="Basic and acidic residues" evidence="1">
    <location>
        <begin position="97"/>
        <end position="111"/>
    </location>
</feature>
<protein>
    <submittedName>
        <fullName evidence="2">Uncharacterized protein</fullName>
    </submittedName>
</protein>
<feature type="compositionally biased region" description="Pro residues" evidence="1">
    <location>
        <begin position="319"/>
        <end position="337"/>
    </location>
</feature>
<dbReference type="KEGG" id="mbe:MBM_07540"/>
<dbReference type="AlphaFoldDB" id="K1WAK2"/>
<dbReference type="EMBL" id="JH921446">
    <property type="protein sequence ID" value="EKD14310.1"/>
    <property type="molecule type" value="Genomic_DNA"/>
</dbReference>
<dbReference type="Proteomes" id="UP000006753">
    <property type="component" value="Unassembled WGS sequence"/>
</dbReference>
<name>K1WAK2_MARBU</name>
<evidence type="ECO:0000313" key="2">
    <source>
        <dbReference type="EMBL" id="EKD14310.1"/>
    </source>
</evidence>
<sequence length="531" mass="57803">MAPSPNPREPLLEEAGSPSSTSVTPSAPSVLTHTNTSAPTGRNGRNDATQFETEHLIITTTTTTTTTTNITTTTPRPPPQPPTSTSTHNNSPLTITERNRKAEKMSDKEFGRTAATAAATTTATATPTSNSKSTPKPTPAATEDEKPARLGMSLRARPETVFPGMDVFKSKAPPKVKKSRVPAKAKSYSEDDLGGIVYPGMGLFDSATAEMKWLRNQPKNPKLLQALIATSLQVRCPDPELSVWDINDGLKNSGSASKPQPQRQPHPQPSGIISKPQPQRSTIISKPQLQFSGINSKPLPQSSGVTSKPQPQFPGAMSKPPPQTPRQIQNPPPPAPSHPTLYHSSFAPPTKIITPQATKEVKLPPTETLPVEPAPVEALFPPSLFHQMRISAPEDEDEATAKPVPRVRPVIGRRCLVCNINLINSPSGDYRMTCFRCKFAERFNTLPPLAEGTRFCDKELHHIPIYAIDCPRCRHEVPDGNIDASVRGDHYSTVIKFDKVLNSGEEEKPFIKVWTFGHGIKVDPQIEYGLE</sequence>
<feature type="region of interest" description="Disordered" evidence="1">
    <location>
        <begin position="1"/>
        <end position="146"/>
    </location>
</feature>
<feature type="compositionally biased region" description="Low complexity" evidence="1">
    <location>
        <begin position="17"/>
        <end position="30"/>
    </location>
</feature>
<feature type="compositionally biased region" description="Low complexity" evidence="1">
    <location>
        <begin position="57"/>
        <end position="74"/>
    </location>
</feature>
<proteinExistence type="predicted"/>
<feature type="region of interest" description="Disordered" evidence="1">
    <location>
        <begin position="292"/>
        <end position="349"/>
    </location>
</feature>
<feature type="compositionally biased region" description="Low complexity" evidence="1">
    <location>
        <begin position="113"/>
        <end position="135"/>
    </location>
</feature>
<feature type="compositionally biased region" description="Low complexity" evidence="1">
    <location>
        <begin position="83"/>
        <end position="94"/>
    </location>
</feature>
<dbReference type="GeneID" id="18763475"/>
<keyword evidence="3" id="KW-1185">Reference proteome</keyword>